<evidence type="ECO:0000256" key="1">
    <source>
        <dbReference type="SAM" id="MobiDB-lite"/>
    </source>
</evidence>
<feature type="region of interest" description="Disordered" evidence="1">
    <location>
        <begin position="84"/>
        <end position="107"/>
    </location>
</feature>
<name>A0A2N5TIP7_9BASI</name>
<comment type="caution">
    <text evidence="2">The sequence shown here is derived from an EMBL/GenBank/DDBJ whole genome shotgun (WGS) entry which is preliminary data.</text>
</comment>
<evidence type="ECO:0000313" key="3">
    <source>
        <dbReference type="Proteomes" id="UP000235388"/>
    </source>
</evidence>
<dbReference type="EMBL" id="PGCJ01000624">
    <property type="protein sequence ID" value="PLW25356.1"/>
    <property type="molecule type" value="Genomic_DNA"/>
</dbReference>
<reference evidence="2 3" key="1">
    <citation type="submission" date="2017-11" db="EMBL/GenBank/DDBJ databases">
        <title>De novo assembly and phasing of dikaryotic genomes from two isolates of Puccinia coronata f. sp. avenae, the causal agent of oat crown rust.</title>
        <authorList>
            <person name="Miller M.E."/>
            <person name="Zhang Y."/>
            <person name="Omidvar V."/>
            <person name="Sperschneider J."/>
            <person name="Schwessinger B."/>
            <person name="Raley C."/>
            <person name="Palmer J.M."/>
            <person name="Garnica D."/>
            <person name="Upadhyaya N."/>
            <person name="Rathjen J."/>
            <person name="Taylor J.M."/>
            <person name="Park R.F."/>
            <person name="Dodds P.N."/>
            <person name="Hirsch C.D."/>
            <person name="Kianian S.F."/>
            <person name="Figueroa M."/>
        </authorList>
    </citation>
    <scope>NUCLEOTIDE SEQUENCE [LARGE SCALE GENOMIC DNA]</scope>
    <source>
        <strain evidence="2">12NC29</strain>
    </source>
</reference>
<organism evidence="2 3">
    <name type="scientific">Puccinia coronata f. sp. avenae</name>
    <dbReference type="NCBI Taxonomy" id="200324"/>
    <lineage>
        <taxon>Eukaryota</taxon>
        <taxon>Fungi</taxon>
        <taxon>Dikarya</taxon>
        <taxon>Basidiomycota</taxon>
        <taxon>Pucciniomycotina</taxon>
        <taxon>Pucciniomycetes</taxon>
        <taxon>Pucciniales</taxon>
        <taxon>Pucciniaceae</taxon>
        <taxon>Puccinia</taxon>
    </lineage>
</organism>
<evidence type="ECO:0000313" key="2">
    <source>
        <dbReference type="EMBL" id="PLW25356.1"/>
    </source>
</evidence>
<sequence>MADIGHWESTPSLNGRYQPLREYTLSQWLISSTKRAIKSVDTLLMTVIGHRESLHSLMAVTGHQETPPVLLQQPQLRQAQIQSNYAEATSDHPSVPIYQRQLPQVKG</sequence>
<gene>
    <name evidence="2" type="ORF">PCANC_28809</name>
</gene>
<dbReference type="AlphaFoldDB" id="A0A2N5TIP7"/>
<proteinExistence type="predicted"/>
<keyword evidence="3" id="KW-1185">Reference proteome</keyword>
<accession>A0A2N5TIP7</accession>
<protein>
    <submittedName>
        <fullName evidence="2">Uncharacterized protein</fullName>
    </submittedName>
</protein>
<dbReference type="Proteomes" id="UP000235388">
    <property type="component" value="Unassembled WGS sequence"/>
</dbReference>